<dbReference type="GO" id="GO:0004984">
    <property type="term" value="F:olfactory receptor activity"/>
    <property type="evidence" value="ECO:0007669"/>
    <property type="project" value="InterPro"/>
</dbReference>
<evidence type="ECO:0000313" key="12">
    <source>
        <dbReference type="Proteomes" id="UP001153712"/>
    </source>
</evidence>
<keyword evidence="6 10" id="KW-1133">Transmembrane helix</keyword>
<evidence type="ECO:0000256" key="8">
    <source>
        <dbReference type="ARBA" id="ARBA00023170"/>
    </source>
</evidence>
<keyword evidence="3" id="KW-0716">Sensory transduction</keyword>
<evidence type="ECO:0000256" key="3">
    <source>
        <dbReference type="ARBA" id="ARBA00022606"/>
    </source>
</evidence>
<proteinExistence type="predicted"/>
<reference evidence="11" key="1">
    <citation type="submission" date="2022-01" db="EMBL/GenBank/DDBJ databases">
        <authorList>
            <person name="King R."/>
        </authorList>
    </citation>
    <scope>NUCLEOTIDE SEQUENCE</scope>
</reference>
<evidence type="ECO:0000256" key="6">
    <source>
        <dbReference type="ARBA" id="ARBA00022989"/>
    </source>
</evidence>
<keyword evidence="2" id="KW-1003">Cell membrane</keyword>
<dbReference type="EMBL" id="OU900096">
    <property type="protein sequence ID" value="CAG9860769.1"/>
    <property type="molecule type" value="Genomic_DNA"/>
</dbReference>
<evidence type="ECO:0000256" key="1">
    <source>
        <dbReference type="ARBA" id="ARBA00004651"/>
    </source>
</evidence>
<organism evidence="11 12">
    <name type="scientific">Phyllotreta striolata</name>
    <name type="common">Striped flea beetle</name>
    <name type="synonym">Crioceris striolata</name>
    <dbReference type="NCBI Taxonomy" id="444603"/>
    <lineage>
        <taxon>Eukaryota</taxon>
        <taxon>Metazoa</taxon>
        <taxon>Ecdysozoa</taxon>
        <taxon>Arthropoda</taxon>
        <taxon>Hexapoda</taxon>
        <taxon>Insecta</taxon>
        <taxon>Pterygota</taxon>
        <taxon>Neoptera</taxon>
        <taxon>Endopterygota</taxon>
        <taxon>Coleoptera</taxon>
        <taxon>Polyphaga</taxon>
        <taxon>Cucujiformia</taxon>
        <taxon>Chrysomeloidea</taxon>
        <taxon>Chrysomelidae</taxon>
        <taxon>Galerucinae</taxon>
        <taxon>Alticini</taxon>
        <taxon>Phyllotreta</taxon>
    </lineage>
</organism>
<sequence>CAIFRELQLPIWLPVDVSNNTFLYAVANTYVVTGYLHAVCGHLSVDMLIQSYLLYCATQHRLIKFKQENIEKYFKKKTKRVSHETTTEGLLQKKIYDQIIQCIKVYDAVFGYAGEMEDMYSFGIFSQLFVVSLIFSICAYSLTKATSFVDILYILSFTIPMILSMFLYCYPGTLIIEESTSIGEAIFKSPWYTYDKRTKILLLTFVERTNKPIKVTVGKLVDLSLETFVLIMNRSYSLIAVLQNFY</sequence>
<feature type="transmembrane region" description="Helical" evidence="10">
    <location>
        <begin position="122"/>
        <end position="142"/>
    </location>
</feature>
<dbReference type="PANTHER" id="PTHR21137">
    <property type="entry name" value="ODORANT RECEPTOR"/>
    <property type="match status" value="1"/>
</dbReference>
<dbReference type="Pfam" id="PF02949">
    <property type="entry name" value="7tm_6"/>
    <property type="match status" value="1"/>
</dbReference>
<accession>A0A9N9TR93</accession>
<dbReference type="Proteomes" id="UP001153712">
    <property type="component" value="Chromosome 3"/>
</dbReference>
<keyword evidence="12" id="KW-1185">Reference proteome</keyword>
<dbReference type="GO" id="GO:0005549">
    <property type="term" value="F:odorant binding"/>
    <property type="evidence" value="ECO:0007669"/>
    <property type="project" value="InterPro"/>
</dbReference>
<gene>
    <name evidence="11" type="ORF">PHYEVI_LOCUS7118</name>
</gene>
<feature type="non-terminal residue" evidence="11">
    <location>
        <position position="1"/>
    </location>
</feature>
<keyword evidence="8" id="KW-0675">Receptor</keyword>
<dbReference type="InterPro" id="IPR004117">
    <property type="entry name" value="7tm6_olfct_rcpt"/>
</dbReference>
<evidence type="ECO:0000256" key="4">
    <source>
        <dbReference type="ARBA" id="ARBA00022692"/>
    </source>
</evidence>
<evidence type="ECO:0000256" key="5">
    <source>
        <dbReference type="ARBA" id="ARBA00022725"/>
    </source>
</evidence>
<dbReference type="AlphaFoldDB" id="A0A9N9TR93"/>
<evidence type="ECO:0000313" key="11">
    <source>
        <dbReference type="EMBL" id="CAG9860769.1"/>
    </source>
</evidence>
<dbReference type="GO" id="GO:0005886">
    <property type="term" value="C:plasma membrane"/>
    <property type="evidence" value="ECO:0007669"/>
    <property type="project" value="UniProtKB-SubCell"/>
</dbReference>
<keyword evidence="7 10" id="KW-0472">Membrane</keyword>
<evidence type="ECO:0000256" key="10">
    <source>
        <dbReference type="SAM" id="Phobius"/>
    </source>
</evidence>
<evidence type="ECO:0000256" key="7">
    <source>
        <dbReference type="ARBA" id="ARBA00023136"/>
    </source>
</evidence>
<comment type="subcellular location">
    <subcellularLocation>
        <location evidence="1">Cell membrane</location>
        <topology evidence="1">Multi-pass membrane protein</topology>
    </subcellularLocation>
</comment>
<evidence type="ECO:0000256" key="2">
    <source>
        <dbReference type="ARBA" id="ARBA00022475"/>
    </source>
</evidence>
<dbReference type="PANTHER" id="PTHR21137:SF35">
    <property type="entry name" value="ODORANT RECEPTOR 19A-RELATED"/>
    <property type="match status" value="1"/>
</dbReference>
<keyword evidence="4 10" id="KW-0812">Transmembrane</keyword>
<name>A0A9N9TR93_PHYSR</name>
<protein>
    <submittedName>
        <fullName evidence="11">Uncharacterized protein</fullName>
    </submittedName>
</protein>
<dbReference type="GO" id="GO:0007165">
    <property type="term" value="P:signal transduction"/>
    <property type="evidence" value="ECO:0007669"/>
    <property type="project" value="UniProtKB-KW"/>
</dbReference>
<keyword evidence="5" id="KW-0552">Olfaction</keyword>
<evidence type="ECO:0000256" key="9">
    <source>
        <dbReference type="ARBA" id="ARBA00023224"/>
    </source>
</evidence>
<keyword evidence="9" id="KW-0807">Transducer</keyword>
<dbReference type="OrthoDB" id="7540137at2759"/>
<feature type="transmembrane region" description="Helical" evidence="10">
    <location>
        <begin position="148"/>
        <end position="170"/>
    </location>
</feature>